<keyword evidence="5" id="KW-0235">DNA replication</keyword>
<keyword evidence="10" id="KW-0239">DNA-directed DNA polymerase</keyword>
<dbReference type="NCBIfam" id="TIGR02397">
    <property type="entry name" value="dnaX_nterm"/>
    <property type="match status" value="1"/>
</dbReference>
<dbReference type="Gene3D" id="3.40.50.300">
    <property type="entry name" value="P-loop containing nucleotide triphosphate hydrolases"/>
    <property type="match status" value="1"/>
</dbReference>
<accession>A0A382B021</accession>
<organism evidence="14">
    <name type="scientific">marine metagenome</name>
    <dbReference type="NCBI Taxonomy" id="408172"/>
    <lineage>
        <taxon>unclassified sequences</taxon>
        <taxon>metagenomes</taxon>
        <taxon>ecological metagenomes</taxon>
    </lineage>
</organism>
<proteinExistence type="inferred from homology"/>
<dbReference type="InterPro" id="IPR022754">
    <property type="entry name" value="DNA_pol_III_gamma-3"/>
</dbReference>
<feature type="region of interest" description="Disordered" evidence="12">
    <location>
        <begin position="370"/>
        <end position="393"/>
    </location>
</feature>
<dbReference type="InterPro" id="IPR027417">
    <property type="entry name" value="P-loop_NTPase"/>
</dbReference>
<dbReference type="GO" id="GO:0009360">
    <property type="term" value="C:DNA polymerase III complex"/>
    <property type="evidence" value="ECO:0007669"/>
    <property type="project" value="InterPro"/>
</dbReference>
<dbReference type="InterPro" id="IPR003593">
    <property type="entry name" value="AAA+_ATPase"/>
</dbReference>
<keyword evidence="9" id="KW-0067">ATP-binding</keyword>
<comment type="catalytic activity">
    <reaction evidence="11">
        <text>DNA(n) + a 2'-deoxyribonucleoside 5'-triphosphate = DNA(n+1) + diphosphate</text>
        <dbReference type="Rhea" id="RHEA:22508"/>
        <dbReference type="Rhea" id="RHEA-COMP:17339"/>
        <dbReference type="Rhea" id="RHEA-COMP:17340"/>
        <dbReference type="ChEBI" id="CHEBI:33019"/>
        <dbReference type="ChEBI" id="CHEBI:61560"/>
        <dbReference type="ChEBI" id="CHEBI:173112"/>
        <dbReference type="EC" id="2.7.7.7"/>
    </reaction>
</comment>
<dbReference type="SUPFAM" id="SSF52540">
    <property type="entry name" value="P-loop containing nucleoside triphosphate hydrolases"/>
    <property type="match status" value="1"/>
</dbReference>
<evidence type="ECO:0000256" key="9">
    <source>
        <dbReference type="ARBA" id="ARBA00022840"/>
    </source>
</evidence>
<evidence type="ECO:0000256" key="4">
    <source>
        <dbReference type="ARBA" id="ARBA00022695"/>
    </source>
</evidence>
<dbReference type="FunFam" id="3.40.50.300:FF:000014">
    <property type="entry name" value="DNA polymerase III subunit gamma/tau"/>
    <property type="match status" value="1"/>
</dbReference>
<evidence type="ECO:0000256" key="6">
    <source>
        <dbReference type="ARBA" id="ARBA00022723"/>
    </source>
</evidence>
<dbReference type="GO" id="GO:0003677">
    <property type="term" value="F:DNA binding"/>
    <property type="evidence" value="ECO:0007669"/>
    <property type="project" value="InterPro"/>
</dbReference>
<dbReference type="AlphaFoldDB" id="A0A382B021"/>
<feature type="domain" description="AAA+ ATPase" evidence="13">
    <location>
        <begin position="37"/>
        <end position="178"/>
    </location>
</feature>
<feature type="compositionally biased region" description="Pro residues" evidence="12">
    <location>
        <begin position="383"/>
        <end position="393"/>
    </location>
</feature>
<dbReference type="GO" id="GO:0006261">
    <property type="term" value="P:DNA-templated DNA replication"/>
    <property type="evidence" value="ECO:0007669"/>
    <property type="project" value="TreeGrafter"/>
</dbReference>
<dbReference type="SUPFAM" id="SSF48019">
    <property type="entry name" value="post-AAA+ oligomerization domain-like"/>
    <property type="match status" value="1"/>
</dbReference>
<protein>
    <recommendedName>
        <fullName evidence="2">DNA-directed DNA polymerase</fullName>
        <ecNumber evidence="2">2.7.7.7</ecNumber>
    </recommendedName>
</protein>
<comment type="similarity">
    <text evidence="1">Belongs to the DnaX/STICHEL family.</text>
</comment>
<dbReference type="Pfam" id="PF12169">
    <property type="entry name" value="DNA_pol3_gamma3"/>
    <property type="match status" value="1"/>
</dbReference>
<evidence type="ECO:0000256" key="12">
    <source>
        <dbReference type="SAM" id="MobiDB-lite"/>
    </source>
</evidence>
<dbReference type="SMART" id="SM00382">
    <property type="entry name" value="AAA"/>
    <property type="match status" value="1"/>
</dbReference>
<dbReference type="PANTHER" id="PTHR11669">
    <property type="entry name" value="REPLICATION FACTOR C / DNA POLYMERASE III GAMMA-TAU SUBUNIT"/>
    <property type="match status" value="1"/>
</dbReference>
<dbReference type="GO" id="GO:0003887">
    <property type="term" value="F:DNA-directed DNA polymerase activity"/>
    <property type="evidence" value="ECO:0007669"/>
    <property type="project" value="UniProtKB-KW"/>
</dbReference>
<dbReference type="PANTHER" id="PTHR11669:SF0">
    <property type="entry name" value="PROTEIN STICHEL-LIKE 2"/>
    <property type="match status" value="1"/>
</dbReference>
<dbReference type="InterPro" id="IPR050238">
    <property type="entry name" value="DNA_Rep/Repair_Clamp_Loader"/>
</dbReference>
<dbReference type="GO" id="GO:0005524">
    <property type="term" value="F:ATP binding"/>
    <property type="evidence" value="ECO:0007669"/>
    <property type="project" value="UniProtKB-KW"/>
</dbReference>
<keyword evidence="7" id="KW-0547">Nucleotide-binding</keyword>
<dbReference type="Gene3D" id="1.20.272.10">
    <property type="match status" value="1"/>
</dbReference>
<evidence type="ECO:0000256" key="2">
    <source>
        <dbReference type="ARBA" id="ARBA00012417"/>
    </source>
</evidence>
<evidence type="ECO:0000259" key="13">
    <source>
        <dbReference type="SMART" id="SM00382"/>
    </source>
</evidence>
<dbReference type="CDD" id="cd00009">
    <property type="entry name" value="AAA"/>
    <property type="match status" value="1"/>
</dbReference>
<dbReference type="EMBL" id="UINC01027423">
    <property type="protein sequence ID" value="SVB06652.1"/>
    <property type="molecule type" value="Genomic_DNA"/>
</dbReference>
<evidence type="ECO:0000313" key="14">
    <source>
        <dbReference type="EMBL" id="SVB06652.1"/>
    </source>
</evidence>
<name>A0A382B021_9ZZZZ</name>
<evidence type="ECO:0000256" key="11">
    <source>
        <dbReference type="ARBA" id="ARBA00049244"/>
    </source>
</evidence>
<reference evidence="14" key="1">
    <citation type="submission" date="2018-05" db="EMBL/GenBank/DDBJ databases">
        <authorList>
            <person name="Lanie J.A."/>
            <person name="Ng W.-L."/>
            <person name="Kazmierczak K.M."/>
            <person name="Andrzejewski T.M."/>
            <person name="Davidsen T.M."/>
            <person name="Wayne K.J."/>
            <person name="Tettelin H."/>
            <person name="Glass J.I."/>
            <person name="Rusch D."/>
            <person name="Podicherti R."/>
            <person name="Tsui H.-C.T."/>
            <person name="Winkler M.E."/>
        </authorList>
    </citation>
    <scope>NUCLEOTIDE SEQUENCE</scope>
</reference>
<evidence type="ECO:0000256" key="1">
    <source>
        <dbReference type="ARBA" id="ARBA00006360"/>
    </source>
</evidence>
<dbReference type="InterPro" id="IPR008921">
    <property type="entry name" value="DNA_pol3_clamp-load_cplx_C"/>
</dbReference>
<dbReference type="Pfam" id="PF13177">
    <property type="entry name" value="DNA_pol3_delta2"/>
    <property type="match status" value="1"/>
</dbReference>
<dbReference type="InterPro" id="IPR012763">
    <property type="entry name" value="DNA_pol_III_sug/sutau_N"/>
</dbReference>
<dbReference type="EC" id="2.7.7.7" evidence="2"/>
<keyword evidence="4" id="KW-0548">Nucleotidyltransferase</keyword>
<keyword evidence="6" id="KW-0479">Metal-binding</keyword>
<evidence type="ECO:0000256" key="5">
    <source>
        <dbReference type="ARBA" id="ARBA00022705"/>
    </source>
</evidence>
<evidence type="ECO:0000256" key="10">
    <source>
        <dbReference type="ARBA" id="ARBA00022932"/>
    </source>
</evidence>
<keyword evidence="3" id="KW-0808">Transferase</keyword>
<sequence>MEYTSLYRRFRPRRFSEVRGQEHVVAALQNAVREDRVLHAYLLSGPRGTGKTTAARILAKALNCTGEATDGEPCCSCDSCEAIDAGTSFDLHELDAASNNKVDDIRDLLSKVALGTPGRTKVYLLDEVHMLTAGAENALLKTLEEPPDHVVFVLATTEPHKVVETIRSRSQHLELNLLGAEDLESLVRDVVVEAGLDVDDAGVDHAVRAGRGSARDALSALDRVVAGGITDDDTSVDELLRALSERDPGRALGALAAGIARGREPRVTGEALLGALREAFLVSMGVPPSQLAAADRERAERFAEEAPPAVITHALEVLGTALVDMRRSPDPRVDLEVALVRLTGPEVSGSGGPGSLDELTRRVEALEVALASASDRSAGRGPVAPPPPPPPPP</sequence>
<keyword evidence="8" id="KW-0862">Zinc</keyword>
<gene>
    <name evidence="14" type="ORF">METZ01_LOCUS159506</name>
</gene>
<evidence type="ECO:0000256" key="8">
    <source>
        <dbReference type="ARBA" id="ARBA00022833"/>
    </source>
</evidence>
<dbReference type="GO" id="GO:0046872">
    <property type="term" value="F:metal ion binding"/>
    <property type="evidence" value="ECO:0007669"/>
    <property type="project" value="UniProtKB-KW"/>
</dbReference>
<evidence type="ECO:0000256" key="3">
    <source>
        <dbReference type="ARBA" id="ARBA00022679"/>
    </source>
</evidence>
<evidence type="ECO:0000256" key="7">
    <source>
        <dbReference type="ARBA" id="ARBA00022741"/>
    </source>
</evidence>
<feature type="non-terminal residue" evidence="14">
    <location>
        <position position="393"/>
    </location>
</feature>